<dbReference type="RefSeq" id="WP_048422441.1">
    <property type="nucleotide sequence ID" value="NZ_JYNU01000006.1"/>
</dbReference>
<feature type="domain" description="Mammalian cell entry C-terminal" evidence="4">
    <location>
        <begin position="118"/>
        <end position="295"/>
    </location>
</feature>
<evidence type="ECO:0000313" key="5">
    <source>
        <dbReference type="EMBL" id="KMO80025.1"/>
    </source>
</evidence>
<feature type="domain" description="Mce/MlaD" evidence="3">
    <location>
        <begin position="38"/>
        <end position="111"/>
    </location>
</feature>
<proteinExistence type="predicted"/>
<dbReference type="Proteomes" id="UP000036313">
    <property type="component" value="Unassembled WGS sequence"/>
</dbReference>
<accession>A0A0J6WA38</accession>
<sequence precursor="true">MRIRKLLRGSGLRSVLAIAFVALLGAGAYVVWPRPQALEIQALFPSAVGLYPGDDVKIAGVPVGTISSITPSVTHTTVSMSVHGGVRVPAEAQALLVAPNLVSARFIELTPTYGGGPTIAQGAVIGTERTAVPVEWDDVKSQLTQLSSQLGPQPGSLQGPLTAFVNQAADTFDGRGESFRTAVRELSQTAGRLGDSRTDLLGTIKNLHVLVDALSNSNEQIVQFSSHVASVSQVLADSSTDLDVTLGTLNSALTDIRGFLNENNTVLIGQVDKLTNLTKLLSDHGEDIEQILHVAPHGLQNFYNIYNPAQGSLSGILTIPSLSNPVQLICGSVETGATPDYYKRAEICRQRMAPVLKRITANYPPVLLHPITSITAYKGQIIYDTPETEAKSRTPVSQLQWLPQPGVTPPTVAPDADISTLLVPQAPAPVATAPGSAAPGPAQSEPPFLPAEQAPQPTTPQAGG</sequence>
<gene>
    <name evidence="5" type="ORF">MOBUDSM44075_01159</name>
</gene>
<dbReference type="InterPro" id="IPR005693">
    <property type="entry name" value="Mce"/>
</dbReference>
<dbReference type="Pfam" id="PF02470">
    <property type="entry name" value="MlaD"/>
    <property type="match status" value="1"/>
</dbReference>
<dbReference type="GO" id="GO:0005576">
    <property type="term" value="C:extracellular region"/>
    <property type="evidence" value="ECO:0007669"/>
    <property type="project" value="TreeGrafter"/>
</dbReference>
<dbReference type="AlphaFoldDB" id="A0A0J6WA38"/>
<protein>
    <submittedName>
        <fullName evidence="5">Mce related protein</fullName>
    </submittedName>
</protein>
<evidence type="ECO:0000259" key="3">
    <source>
        <dbReference type="Pfam" id="PF02470"/>
    </source>
</evidence>
<dbReference type="InterPro" id="IPR003399">
    <property type="entry name" value="Mce/MlaD"/>
</dbReference>
<dbReference type="Pfam" id="PF11887">
    <property type="entry name" value="Mce4_CUP1"/>
    <property type="match status" value="1"/>
</dbReference>
<evidence type="ECO:0000256" key="2">
    <source>
        <dbReference type="SAM" id="Phobius"/>
    </source>
</evidence>
<evidence type="ECO:0000256" key="1">
    <source>
        <dbReference type="SAM" id="MobiDB-lite"/>
    </source>
</evidence>
<feature type="region of interest" description="Disordered" evidence="1">
    <location>
        <begin position="424"/>
        <end position="464"/>
    </location>
</feature>
<keyword evidence="2" id="KW-0812">Transmembrane</keyword>
<organism evidence="5 6">
    <name type="scientific">Mycolicibacterium obuense</name>
    <dbReference type="NCBI Taxonomy" id="1807"/>
    <lineage>
        <taxon>Bacteria</taxon>
        <taxon>Bacillati</taxon>
        <taxon>Actinomycetota</taxon>
        <taxon>Actinomycetes</taxon>
        <taxon>Mycobacteriales</taxon>
        <taxon>Mycobacteriaceae</taxon>
        <taxon>Mycolicibacterium</taxon>
    </lineage>
</organism>
<keyword evidence="2" id="KW-1133">Transmembrane helix</keyword>
<dbReference type="PATRIC" id="fig|1807.14.peg.1165"/>
<evidence type="ECO:0000313" key="6">
    <source>
        <dbReference type="Proteomes" id="UP000036313"/>
    </source>
</evidence>
<name>A0A0J6WA38_9MYCO</name>
<dbReference type="EMBL" id="JYNU01000006">
    <property type="protein sequence ID" value="KMO80025.1"/>
    <property type="molecule type" value="Genomic_DNA"/>
</dbReference>
<comment type="caution">
    <text evidence="5">The sequence shown here is derived from an EMBL/GenBank/DDBJ whole genome shotgun (WGS) entry which is preliminary data.</text>
</comment>
<reference evidence="5 6" key="1">
    <citation type="journal article" date="2015" name="Genome Biol. Evol.">
        <title>Characterization of Three Mycobacterium spp. with Potential Use in Bioremediation by Genome Sequencing and Comparative Genomics.</title>
        <authorList>
            <person name="Das S."/>
            <person name="Pettersson B.M."/>
            <person name="Behra P.R."/>
            <person name="Ramesh M."/>
            <person name="Dasgupta S."/>
            <person name="Bhattacharya A."/>
            <person name="Kirsebom L.A."/>
        </authorList>
    </citation>
    <scope>NUCLEOTIDE SEQUENCE [LARGE SCALE GENOMIC DNA]</scope>
    <source>
        <strain evidence="5 6">DSM 44075</strain>
    </source>
</reference>
<feature type="transmembrane region" description="Helical" evidence="2">
    <location>
        <begin position="12"/>
        <end position="32"/>
    </location>
</feature>
<dbReference type="NCBIfam" id="TIGR00996">
    <property type="entry name" value="Mtu_fam_mce"/>
    <property type="match status" value="1"/>
</dbReference>
<dbReference type="PANTHER" id="PTHR33371">
    <property type="entry name" value="INTERMEMBRANE PHOSPHOLIPID TRANSPORT SYSTEM BINDING PROTEIN MLAD-RELATED"/>
    <property type="match status" value="1"/>
</dbReference>
<keyword evidence="2" id="KW-0472">Membrane</keyword>
<dbReference type="InterPro" id="IPR052336">
    <property type="entry name" value="MlaD_Phospholipid_Transporter"/>
</dbReference>
<dbReference type="InterPro" id="IPR024516">
    <property type="entry name" value="Mce_C"/>
</dbReference>
<dbReference type="PANTHER" id="PTHR33371:SF4">
    <property type="entry name" value="INTERMEMBRANE PHOSPHOLIPID TRANSPORT SYSTEM BINDING PROTEIN MLAD"/>
    <property type="match status" value="1"/>
</dbReference>
<evidence type="ECO:0000259" key="4">
    <source>
        <dbReference type="Pfam" id="PF11887"/>
    </source>
</evidence>